<dbReference type="GO" id="GO:0043652">
    <property type="term" value="P:engulfment of apoptotic cell"/>
    <property type="evidence" value="ECO:0000318"/>
    <property type="project" value="GO_Central"/>
</dbReference>
<dbReference type="GO" id="GO:0070782">
    <property type="term" value="P:phosphatidylserine exposure on apoptotic cell surface"/>
    <property type="evidence" value="ECO:0000318"/>
    <property type="project" value="GO_Central"/>
</dbReference>
<dbReference type="HOGENOM" id="CLU_797568_0_0_1"/>
<feature type="transmembrane region" description="Helical" evidence="7">
    <location>
        <begin position="264"/>
        <end position="282"/>
    </location>
</feature>
<dbReference type="Pfam" id="PF09815">
    <property type="entry name" value="XK-related"/>
    <property type="match status" value="1"/>
</dbReference>
<feature type="transmembrane region" description="Helical" evidence="7">
    <location>
        <begin position="289"/>
        <end position="306"/>
    </location>
</feature>
<dbReference type="GO" id="GO:1902742">
    <property type="term" value="P:apoptotic process involved in development"/>
    <property type="evidence" value="ECO:0000318"/>
    <property type="project" value="GO_Central"/>
</dbReference>
<evidence type="ECO:0000256" key="6">
    <source>
        <dbReference type="ARBA" id="ARBA00023136"/>
    </source>
</evidence>
<dbReference type="PANTHER" id="PTHR16024">
    <property type="entry name" value="XK-RELATED PROTEIN"/>
    <property type="match status" value="1"/>
</dbReference>
<evidence type="ECO:0000256" key="3">
    <source>
        <dbReference type="ARBA" id="ARBA00022475"/>
    </source>
</evidence>
<dbReference type="InParanoid" id="E9GXU8"/>
<dbReference type="PANTHER" id="PTHR16024:SF6">
    <property type="entry name" value="XK-RELATED PROTEIN"/>
    <property type="match status" value="1"/>
</dbReference>
<reference evidence="8 9" key="1">
    <citation type="journal article" date="2011" name="Science">
        <title>The ecoresponsive genome of Daphnia pulex.</title>
        <authorList>
            <person name="Colbourne J.K."/>
            <person name="Pfrender M.E."/>
            <person name="Gilbert D."/>
            <person name="Thomas W.K."/>
            <person name="Tucker A."/>
            <person name="Oakley T.H."/>
            <person name="Tokishita S."/>
            <person name="Aerts A."/>
            <person name="Arnold G.J."/>
            <person name="Basu M.K."/>
            <person name="Bauer D.J."/>
            <person name="Caceres C.E."/>
            <person name="Carmel L."/>
            <person name="Casola C."/>
            <person name="Choi J.H."/>
            <person name="Detter J.C."/>
            <person name="Dong Q."/>
            <person name="Dusheyko S."/>
            <person name="Eads B.D."/>
            <person name="Frohlich T."/>
            <person name="Geiler-Samerotte K.A."/>
            <person name="Gerlach D."/>
            <person name="Hatcher P."/>
            <person name="Jogdeo S."/>
            <person name="Krijgsveld J."/>
            <person name="Kriventseva E.V."/>
            <person name="Kultz D."/>
            <person name="Laforsch C."/>
            <person name="Lindquist E."/>
            <person name="Lopez J."/>
            <person name="Manak J.R."/>
            <person name="Muller J."/>
            <person name="Pangilinan J."/>
            <person name="Patwardhan R.P."/>
            <person name="Pitluck S."/>
            <person name="Pritham E.J."/>
            <person name="Rechtsteiner A."/>
            <person name="Rho M."/>
            <person name="Rogozin I.B."/>
            <person name="Sakarya O."/>
            <person name="Salamov A."/>
            <person name="Schaack S."/>
            <person name="Shapiro H."/>
            <person name="Shiga Y."/>
            <person name="Skalitzky C."/>
            <person name="Smith Z."/>
            <person name="Souvorov A."/>
            <person name="Sung W."/>
            <person name="Tang Z."/>
            <person name="Tsuchiya D."/>
            <person name="Tu H."/>
            <person name="Vos H."/>
            <person name="Wang M."/>
            <person name="Wolf Y.I."/>
            <person name="Yamagata H."/>
            <person name="Yamada T."/>
            <person name="Ye Y."/>
            <person name="Shaw J.R."/>
            <person name="Andrews J."/>
            <person name="Crease T.J."/>
            <person name="Tang H."/>
            <person name="Lucas S.M."/>
            <person name="Robertson H.M."/>
            <person name="Bork P."/>
            <person name="Koonin E.V."/>
            <person name="Zdobnov E.M."/>
            <person name="Grigoriev I.V."/>
            <person name="Lynch M."/>
            <person name="Boore J.L."/>
        </authorList>
    </citation>
    <scope>NUCLEOTIDE SEQUENCE [LARGE SCALE GENOMIC DNA]</scope>
</reference>
<organism evidence="8 9">
    <name type="scientific">Daphnia pulex</name>
    <name type="common">Water flea</name>
    <dbReference type="NCBI Taxonomy" id="6669"/>
    <lineage>
        <taxon>Eukaryota</taxon>
        <taxon>Metazoa</taxon>
        <taxon>Ecdysozoa</taxon>
        <taxon>Arthropoda</taxon>
        <taxon>Crustacea</taxon>
        <taxon>Branchiopoda</taxon>
        <taxon>Diplostraca</taxon>
        <taxon>Cladocera</taxon>
        <taxon>Anomopoda</taxon>
        <taxon>Daphniidae</taxon>
        <taxon>Daphnia</taxon>
    </lineage>
</organism>
<dbReference type="AlphaFoldDB" id="E9GXU8"/>
<sequence length="348" mass="40947">MELIKRTTLKSLTADQPLSVVEQFGQRCAENIDLEHLNLFLVFTWISLVFYVLDIVIELYWLIHFFSRNYFWCFGCTLAFWIIPAVLLYFRSVSLRNERKETYDPRDLLSKEESDFRWAMKWAGPFCPIPRYWDIIKYGLNAKQAKKTDDDTQSNYLVAMIWEEAELLQLHQFDYFMESAVHLSLHFYVTATDSSQFGGLTAICLFISVLSLSWAIVSYDQKICLLKGIRKSDEQNQSNGIINFEADDAIDCIKNIDWRKSTRLFFAHFFLMVGRLIAFTVFASSDGSLIWIISLARFLCMFHCYWEENYYFMAWLRLAFLNVITRLYPMEKMAGKLKHPEADVLIVS</sequence>
<feature type="transmembrane region" description="Helical" evidence="7">
    <location>
        <begin position="69"/>
        <end position="90"/>
    </location>
</feature>
<evidence type="ECO:0000256" key="5">
    <source>
        <dbReference type="ARBA" id="ARBA00022989"/>
    </source>
</evidence>
<gene>
    <name evidence="8" type="ORF">DAPPUDRAFT_323073</name>
</gene>
<keyword evidence="4 7" id="KW-0812">Transmembrane</keyword>
<name>E9GXU8_DAPPU</name>
<dbReference type="GO" id="GO:0005886">
    <property type="term" value="C:plasma membrane"/>
    <property type="evidence" value="ECO:0000318"/>
    <property type="project" value="GO_Central"/>
</dbReference>
<dbReference type="KEGG" id="dpx:DAPPUDRAFT_323073"/>
<comment type="similarity">
    <text evidence="2 7">Belongs to the XK family.</text>
</comment>
<evidence type="ECO:0000313" key="9">
    <source>
        <dbReference type="Proteomes" id="UP000000305"/>
    </source>
</evidence>
<keyword evidence="5 7" id="KW-1133">Transmembrane helix</keyword>
<dbReference type="InterPro" id="IPR050895">
    <property type="entry name" value="XK-related_scramblase"/>
</dbReference>
<evidence type="ECO:0000313" key="8">
    <source>
        <dbReference type="EMBL" id="EFX75725.1"/>
    </source>
</evidence>
<keyword evidence="3" id="KW-1003">Cell membrane</keyword>
<dbReference type="InterPro" id="IPR018629">
    <property type="entry name" value="XK-rel"/>
</dbReference>
<feature type="transmembrane region" description="Helical" evidence="7">
    <location>
        <begin position="197"/>
        <end position="217"/>
    </location>
</feature>
<feature type="transmembrane region" description="Helical" evidence="7">
    <location>
        <begin position="39"/>
        <end position="63"/>
    </location>
</feature>
<evidence type="ECO:0000256" key="2">
    <source>
        <dbReference type="ARBA" id="ARBA00008789"/>
    </source>
</evidence>
<comment type="subcellular location">
    <subcellularLocation>
        <location evidence="1">Cell membrane</location>
        <topology evidence="1">Multi-pass membrane protein</topology>
    </subcellularLocation>
    <subcellularLocation>
        <location evidence="7">Membrane</location>
        <topology evidence="7">Multi-pass membrane protein</topology>
    </subcellularLocation>
</comment>
<dbReference type="OrthoDB" id="6136301at2759"/>
<protein>
    <recommendedName>
        <fullName evidence="7">XK-related protein</fullName>
    </recommendedName>
</protein>
<keyword evidence="9" id="KW-1185">Reference proteome</keyword>
<dbReference type="EMBL" id="GL732573">
    <property type="protein sequence ID" value="EFX75725.1"/>
    <property type="molecule type" value="Genomic_DNA"/>
</dbReference>
<keyword evidence="6 7" id="KW-0472">Membrane</keyword>
<evidence type="ECO:0000256" key="7">
    <source>
        <dbReference type="RuleBase" id="RU910716"/>
    </source>
</evidence>
<evidence type="ECO:0000256" key="1">
    <source>
        <dbReference type="ARBA" id="ARBA00004651"/>
    </source>
</evidence>
<dbReference type="Proteomes" id="UP000000305">
    <property type="component" value="Unassembled WGS sequence"/>
</dbReference>
<proteinExistence type="inferred from homology"/>
<evidence type="ECO:0000256" key="4">
    <source>
        <dbReference type="ARBA" id="ARBA00022692"/>
    </source>
</evidence>
<accession>E9GXU8</accession>